<accession>A0A6J4VC27</accession>
<feature type="non-terminal residue" evidence="2">
    <location>
        <position position="138"/>
    </location>
</feature>
<proteinExistence type="predicted"/>
<protein>
    <submittedName>
        <fullName evidence="2">Uncharacterized protein</fullName>
    </submittedName>
</protein>
<name>A0A6J4VC27_9BACT</name>
<reference evidence="2" key="1">
    <citation type="submission" date="2020-02" db="EMBL/GenBank/DDBJ databases">
        <authorList>
            <person name="Meier V. D."/>
        </authorList>
    </citation>
    <scope>NUCLEOTIDE SEQUENCE</scope>
    <source>
        <strain evidence="2">AVDCRST_MAG88</strain>
    </source>
</reference>
<organism evidence="2">
    <name type="scientific">uncultured Thermomicrobiales bacterium</name>
    <dbReference type="NCBI Taxonomy" id="1645740"/>
    <lineage>
        <taxon>Bacteria</taxon>
        <taxon>Pseudomonadati</taxon>
        <taxon>Thermomicrobiota</taxon>
        <taxon>Thermomicrobia</taxon>
        <taxon>Thermomicrobiales</taxon>
        <taxon>environmental samples</taxon>
    </lineage>
</organism>
<feature type="compositionally biased region" description="Basic and acidic residues" evidence="1">
    <location>
        <begin position="1"/>
        <end position="14"/>
    </location>
</feature>
<feature type="non-terminal residue" evidence="2">
    <location>
        <position position="1"/>
    </location>
</feature>
<feature type="compositionally biased region" description="Basic and acidic residues" evidence="1">
    <location>
        <begin position="54"/>
        <end position="67"/>
    </location>
</feature>
<feature type="compositionally biased region" description="Basic and acidic residues" evidence="1">
    <location>
        <begin position="128"/>
        <end position="138"/>
    </location>
</feature>
<dbReference type="EMBL" id="CADCWM010000575">
    <property type="protein sequence ID" value="CAA9569987.1"/>
    <property type="molecule type" value="Genomic_DNA"/>
</dbReference>
<gene>
    <name evidence="2" type="ORF">AVDCRST_MAG88-2240</name>
</gene>
<feature type="region of interest" description="Disordered" evidence="1">
    <location>
        <begin position="1"/>
        <end position="138"/>
    </location>
</feature>
<evidence type="ECO:0000313" key="2">
    <source>
        <dbReference type="EMBL" id="CAA9569987.1"/>
    </source>
</evidence>
<sequence length="138" mass="14954">GGGERGGDRRAERGGHRRDRGGGAEVDSASAVEHAQSGRRPLPVARWPGGRPAHRPDPARGGGDRHPLGASARRRPGPDDHPGQWHRQSPHRAQYLPGALPHSAARPRDAPRGSRRIQLDDSSLFRAHRGDPRRGRCS</sequence>
<dbReference type="AlphaFoldDB" id="A0A6J4VC27"/>
<evidence type="ECO:0000256" key="1">
    <source>
        <dbReference type="SAM" id="MobiDB-lite"/>
    </source>
</evidence>